<dbReference type="InterPro" id="IPR000719">
    <property type="entry name" value="Prot_kinase_dom"/>
</dbReference>
<dbReference type="GO" id="GO:0004674">
    <property type="term" value="F:protein serine/threonine kinase activity"/>
    <property type="evidence" value="ECO:0007669"/>
    <property type="project" value="UniProtKB-KW"/>
</dbReference>
<keyword evidence="11" id="KW-1185">Reference proteome</keyword>
<dbReference type="EC" id="2.7.11.1" evidence="1"/>
<dbReference type="PANTHER" id="PTHR43289">
    <property type="entry name" value="MITOGEN-ACTIVATED PROTEIN KINASE KINASE KINASE 20-RELATED"/>
    <property type="match status" value="1"/>
</dbReference>
<dbReference type="AlphaFoldDB" id="A0A4R4PAI0"/>
<keyword evidence="2 10" id="KW-0723">Serine/threonine-protein kinase</keyword>
<dbReference type="Proteomes" id="UP000295431">
    <property type="component" value="Unassembled WGS sequence"/>
</dbReference>
<dbReference type="PANTHER" id="PTHR43289:SF6">
    <property type="entry name" value="SERINE_THREONINE-PROTEIN KINASE NEKL-3"/>
    <property type="match status" value="1"/>
</dbReference>
<dbReference type="OrthoDB" id="9762169at2"/>
<sequence>MTEQTILAGRYRLESLLGRGGMGEVWRARDERLGRAVAVKLLTAPPGAGGRTEPAAAARFRREARIAAGLRHPGIAAVHDFGEDAGRLYLVIDLVDGRDLNAVVADHPGGLPPERVSRLAARIAAALEAAHERGVVHRDIKPANVMVDGRDEITVLDFGIARYADAVTDLTGSAAIGTPAFMAPEQFDGRAPVDARADLYALGALMHALLTGAPPYVADSMPSLLHAIMLSPPPSVRERRPDVPEALDGLIRDLLAKDPADRPASAAEVAARLTGEPAPPEETRPAAPTRIAAPPRRPAAAAAGTRPAAPAGGERTASARTVLRRVFYGAAAVFAVATFNPGHLVFKGGAFDEPPDCRAMAPGDLAGIVPSTSGNDEATACQWAVTQDRNKWLFTLRAVRAAPGAYKSGPRRASDSVRQARKGAPGAQELPLGDGGLLLEDKDTHRTLLFRVSNLVVRLEVGLYGRDELDIEPTADKIAGQLAGRLRDLA</sequence>
<dbReference type="EMBL" id="SMJW01000025">
    <property type="protein sequence ID" value="TDC17967.1"/>
    <property type="molecule type" value="Genomic_DNA"/>
</dbReference>
<evidence type="ECO:0000256" key="5">
    <source>
        <dbReference type="ARBA" id="ARBA00022777"/>
    </source>
</evidence>
<dbReference type="PROSITE" id="PS50011">
    <property type="entry name" value="PROTEIN_KINASE_DOM"/>
    <property type="match status" value="1"/>
</dbReference>
<reference evidence="10 11" key="1">
    <citation type="submission" date="2019-03" db="EMBL/GenBank/DDBJ databases">
        <title>Draft genome sequences of novel Actinobacteria.</title>
        <authorList>
            <person name="Sahin N."/>
            <person name="Ay H."/>
            <person name="Saygin H."/>
        </authorList>
    </citation>
    <scope>NUCLEOTIDE SEQUENCE [LARGE SCALE GENOMIC DNA]</scope>
    <source>
        <strain evidence="10 11">DSM 45347</strain>
    </source>
</reference>
<dbReference type="Pfam" id="PF00069">
    <property type="entry name" value="Pkinase"/>
    <property type="match status" value="1"/>
</dbReference>
<evidence type="ECO:0000256" key="7">
    <source>
        <dbReference type="PROSITE-ProRule" id="PRU10141"/>
    </source>
</evidence>
<dbReference type="RefSeq" id="WP_131938300.1">
    <property type="nucleotide sequence ID" value="NZ_BAAAMX010000001.1"/>
</dbReference>
<evidence type="ECO:0000256" key="2">
    <source>
        <dbReference type="ARBA" id="ARBA00022527"/>
    </source>
</evidence>
<dbReference type="PROSITE" id="PS00108">
    <property type="entry name" value="PROTEIN_KINASE_ST"/>
    <property type="match status" value="1"/>
</dbReference>
<dbReference type="Gene3D" id="1.10.510.10">
    <property type="entry name" value="Transferase(Phosphotransferase) domain 1"/>
    <property type="match status" value="1"/>
</dbReference>
<feature type="binding site" evidence="7">
    <location>
        <position position="40"/>
    </location>
    <ligand>
        <name>ATP</name>
        <dbReference type="ChEBI" id="CHEBI:30616"/>
    </ligand>
</feature>
<dbReference type="SUPFAM" id="SSF56112">
    <property type="entry name" value="Protein kinase-like (PK-like)"/>
    <property type="match status" value="1"/>
</dbReference>
<dbReference type="SMART" id="SM00220">
    <property type="entry name" value="S_TKc"/>
    <property type="match status" value="1"/>
</dbReference>
<name>A0A4R4PAI0_9ACTN</name>
<gene>
    <name evidence="10" type="ORF">E1284_07700</name>
</gene>
<dbReference type="InterPro" id="IPR017441">
    <property type="entry name" value="Protein_kinase_ATP_BS"/>
</dbReference>
<feature type="region of interest" description="Disordered" evidence="8">
    <location>
        <begin position="261"/>
        <end position="316"/>
    </location>
</feature>
<protein>
    <recommendedName>
        <fullName evidence="1">non-specific serine/threonine protein kinase</fullName>
        <ecNumber evidence="1">2.7.11.1</ecNumber>
    </recommendedName>
</protein>
<evidence type="ECO:0000256" key="6">
    <source>
        <dbReference type="ARBA" id="ARBA00022840"/>
    </source>
</evidence>
<feature type="compositionally biased region" description="Low complexity" evidence="8">
    <location>
        <begin position="285"/>
        <end position="313"/>
    </location>
</feature>
<keyword evidence="5 10" id="KW-0418">Kinase</keyword>
<keyword evidence="6 7" id="KW-0067">ATP-binding</keyword>
<dbReference type="InterPro" id="IPR011009">
    <property type="entry name" value="Kinase-like_dom_sf"/>
</dbReference>
<dbReference type="CDD" id="cd14014">
    <property type="entry name" value="STKc_PknB_like"/>
    <property type="match status" value="1"/>
</dbReference>
<evidence type="ECO:0000256" key="8">
    <source>
        <dbReference type="SAM" id="MobiDB-lite"/>
    </source>
</evidence>
<evidence type="ECO:0000259" key="9">
    <source>
        <dbReference type="PROSITE" id="PS50011"/>
    </source>
</evidence>
<comment type="caution">
    <text evidence="10">The sequence shown here is derived from an EMBL/GenBank/DDBJ whole genome shotgun (WGS) entry which is preliminary data.</text>
</comment>
<evidence type="ECO:0000256" key="3">
    <source>
        <dbReference type="ARBA" id="ARBA00022679"/>
    </source>
</evidence>
<dbReference type="Gene3D" id="3.30.200.20">
    <property type="entry name" value="Phosphorylase Kinase, domain 1"/>
    <property type="match status" value="1"/>
</dbReference>
<keyword evidence="3" id="KW-0808">Transferase</keyword>
<keyword evidence="4 7" id="KW-0547">Nucleotide-binding</keyword>
<feature type="region of interest" description="Disordered" evidence="8">
    <location>
        <begin position="405"/>
        <end position="435"/>
    </location>
</feature>
<proteinExistence type="predicted"/>
<dbReference type="PROSITE" id="PS00107">
    <property type="entry name" value="PROTEIN_KINASE_ATP"/>
    <property type="match status" value="1"/>
</dbReference>
<evidence type="ECO:0000313" key="10">
    <source>
        <dbReference type="EMBL" id="TDC17967.1"/>
    </source>
</evidence>
<organism evidence="10 11">
    <name type="scientific">Actinomadura bangladeshensis</name>
    <dbReference type="NCBI Taxonomy" id="453573"/>
    <lineage>
        <taxon>Bacteria</taxon>
        <taxon>Bacillati</taxon>
        <taxon>Actinomycetota</taxon>
        <taxon>Actinomycetes</taxon>
        <taxon>Streptosporangiales</taxon>
        <taxon>Thermomonosporaceae</taxon>
        <taxon>Actinomadura</taxon>
    </lineage>
</organism>
<accession>A0A4R4PAI0</accession>
<dbReference type="InterPro" id="IPR008271">
    <property type="entry name" value="Ser/Thr_kinase_AS"/>
</dbReference>
<feature type="domain" description="Protein kinase" evidence="9">
    <location>
        <begin position="11"/>
        <end position="279"/>
    </location>
</feature>
<evidence type="ECO:0000313" key="11">
    <source>
        <dbReference type="Proteomes" id="UP000295431"/>
    </source>
</evidence>
<evidence type="ECO:0000256" key="4">
    <source>
        <dbReference type="ARBA" id="ARBA00022741"/>
    </source>
</evidence>
<dbReference type="GO" id="GO:0005524">
    <property type="term" value="F:ATP binding"/>
    <property type="evidence" value="ECO:0007669"/>
    <property type="project" value="UniProtKB-UniRule"/>
</dbReference>
<evidence type="ECO:0000256" key="1">
    <source>
        <dbReference type="ARBA" id="ARBA00012513"/>
    </source>
</evidence>